<evidence type="ECO:0000313" key="3">
    <source>
        <dbReference type="Proteomes" id="UP000319829"/>
    </source>
</evidence>
<keyword evidence="1" id="KW-0732">Signal</keyword>
<sequence length="193" mass="20314">MRTRIVSVVLLVALAIAVGVAASHNRNALDGRLAESNAPKATSTPAPVNIHVGTPDSAGWSATTYEAATAEANKKVLASGKAATVTGEVVDVSCYLQLGKRGEAHIPCGSKCIEHGQPIGLLDSDEKLYILFAEEHHPRRDGQADLKKVFAPLLAKTVTVTGMMIEMKDYRALFVRVTDLVGGGKPAEGGTKK</sequence>
<feature type="signal peptide" evidence="1">
    <location>
        <begin position="1"/>
        <end position="21"/>
    </location>
</feature>
<protein>
    <submittedName>
        <fullName evidence="2">Uncharacterized protein</fullName>
    </submittedName>
</protein>
<evidence type="ECO:0000313" key="2">
    <source>
        <dbReference type="EMBL" id="TMQ54147.1"/>
    </source>
</evidence>
<comment type="caution">
    <text evidence="2">The sequence shown here is derived from an EMBL/GenBank/DDBJ whole genome shotgun (WGS) entry which is preliminary data.</text>
</comment>
<dbReference type="EMBL" id="VBOU01000076">
    <property type="protein sequence ID" value="TMQ54147.1"/>
    <property type="molecule type" value="Genomic_DNA"/>
</dbReference>
<gene>
    <name evidence="2" type="ORF">E6K74_07175</name>
</gene>
<name>A0A538SS14_UNCEI</name>
<dbReference type="AlphaFoldDB" id="A0A538SS14"/>
<feature type="chain" id="PRO_5021753683" evidence="1">
    <location>
        <begin position="22"/>
        <end position="193"/>
    </location>
</feature>
<evidence type="ECO:0000256" key="1">
    <source>
        <dbReference type="SAM" id="SignalP"/>
    </source>
</evidence>
<proteinExistence type="predicted"/>
<dbReference type="Proteomes" id="UP000319829">
    <property type="component" value="Unassembled WGS sequence"/>
</dbReference>
<organism evidence="2 3">
    <name type="scientific">Eiseniibacteriota bacterium</name>
    <dbReference type="NCBI Taxonomy" id="2212470"/>
    <lineage>
        <taxon>Bacteria</taxon>
        <taxon>Candidatus Eiseniibacteriota</taxon>
    </lineage>
</organism>
<reference evidence="2 3" key="1">
    <citation type="journal article" date="2019" name="Nat. Microbiol.">
        <title>Mediterranean grassland soil C-N compound turnover is dependent on rainfall and depth, and is mediated by genomically divergent microorganisms.</title>
        <authorList>
            <person name="Diamond S."/>
            <person name="Andeer P.F."/>
            <person name="Li Z."/>
            <person name="Crits-Christoph A."/>
            <person name="Burstein D."/>
            <person name="Anantharaman K."/>
            <person name="Lane K.R."/>
            <person name="Thomas B.C."/>
            <person name="Pan C."/>
            <person name="Northen T.R."/>
            <person name="Banfield J.F."/>
        </authorList>
    </citation>
    <scope>NUCLEOTIDE SEQUENCE [LARGE SCALE GENOMIC DNA]</scope>
    <source>
        <strain evidence="2">WS_4</strain>
    </source>
</reference>
<accession>A0A538SS14</accession>